<dbReference type="AlphaFoldDB" id="A0A3P7L0C1"/>
<dbReference type="GO" id="GO:0045505">
    <property type="term" value="F:dynein intermediate chain binding"/>
    <property type="evidence" value="ECO:0007669"/>
    <property type="project" value="InterPro"/>
</dbReference>
<keyword evidence="8" id="KW-0969">Cilium</keyword>
<name>A0A3P7L0C1_DIBLA</name>
<dbReference type="GO" id="GO:0060294">
    <property type="term" value="P:cilium movement involved in cell motility"/>
    <property type="evidence" value="ECO:0007669"/>
    <property type="project" value="TreeGrafter"/>
</dbReference>
<keyword evidence="14" id="KW-1185">Reference proteome</keyword>
<dbReference type="InterPro" id="IPR013602">
    <property type="entry name" value="Dynein_heavy_linker"/>
</dbReference>
<evidence type="ECO:0000256" key="3">
    <source>
        <dbReference type="ARBA" id="ARBA00022701"/>
    </source>
</evidence>
<evidence type="ECO:0000256" key="6">
    <source>
        <dbReference type="ARBA" id="ARBA00023017"/>
    </source>
</evidence>
<evidence type="ECO:0000256" key="1">
    <source>
        <dbReference type="ARBA" id="ARBA00004430"/>
    </source>
</evidence>
<dbReference type="FunFam" id="1.10.287.2620:FF:000002">
    <property type="entry name" value="Dynein heavy chain 2, axonemal"/>
    <property type="match status" value="1"/>
</dbReference>
<dbReference type="Proteomes" id="UP000281553">
    <property type="component" value="Unassembled WGS sequence"/>
</dbReference>
<keyword evidence="5" id="KW-0067">ATP-binding</keyword>
<dbReference type="GO" id="GO:0051959">
    <property type="term" value="F:dynein light intermediate chain binding"/>
    <property type="evidence" value="ECO:0007669"/>
    <property type="project" value="InterPro"/>
</dbReference>
<keyword evidence="10" id="KW-0206">Cytoskeleton</keyword>
<dbReference type="GO" id="GO:0030286">
    <property type="term" value="C:dynein complex"/>
    <property type="evidence" value="ECO:0007669"/>
    <property type="project" value="UniProtKB-KW"/>
</dbReference>
<accession>A0A3P7L0C1</accession>
<evidence type="ECO:0000256" key="2">
    <source>
        <dbReference type="ARBA" id="ARBA00022490"/>
    </source>
</evidence>
<keyword evidence="7" id="KW-0175">Coiled coil</keyword>
<evidence type="ECO:0000256" key="7">
    <source>
        <dbReference type="ARBA" id="ARBA00023054"/>
    </source>
</evidence>
<evidence type="ECO:0000256" key="9">
    <source>
        <dbReference type="ARBA" id="ARBA00023175"/>
    </source>
</evidence>
<evidence type="ECO:0000313" key="14">
    <source>
        <dbReference type="Proteomes" id="UP000281553"/>
    </source>
</evidence>
<evidence type="ECO:0000256" key="5">
    <source>
        <dbReference type="ARBA" id="ARBA00022840"/>
    </source>
</evidence>
<dbReference type="EMBL" id="UYRU01050250">
    <property type="protein sequence ID" value="VDN10905.1"/>
    <property type="molecule type" value="Genomic_DNA"/>
</dbReference>
<keyword evidence="3" id="KW-0493">Microtubule</keyword>
<dbReference type="Gene3D" id="1.20.140.100">
    <property type="entry name" value="Dynein heavy chain, N-terminal domain 2"/>
    <property type="match status" value="1"/>
</dbReference>
<protein>
    <recommendedName>
        <fullName evidence="12">Dynein heavy chain linker domain-containing protein</fullName>
    </recommendedName>
</protein>
<evidence type="ECO:0000256" key="11">
    <source>
        <dbReference type="ARBA" id="ARBA00023273"/>
    </source>
</evidence>
<dbReference type="InterPro" id="IPR026983">
    <property type="entry name" value="DHC"/>
</dbReference>
<gene>
    <name evidence="13" type="ORF">DILT_LOCUS6736</name>
</gene>
<dbReference type="GO" id="GO:0005930">
    <property type="term" value="C:axoneme"/>
    <property type="evidence" value="ECO:0007669"/>
    <property type="project" value="UniProtKB-SubCell"/>
</dbReference>
<reference evidence="13 14" key="1">
    <citation type="submission" date="2018-11" db="EMBL/GenBank/DDBJ databases">
        <authorList>
            <consortium name="Pathogen Informatics"/>
        </authorList>
    </citation>
    <scope>NUCLEOTIDE SEQUENCE [LARGE SCALE GENOMIC DNA]</scope>
</reference>
<dbReference type="GO" id="GO:0005524">
    <property type="term" value="F:ATP binding"/>
    <property type="evidence" value="ECO:0007669"/>
    <property type="project" value="UniProtKB-KW"/>
</dbReference>
<evidence type="ECO:0000313" key="13">
    <source>
        <dbReference type="EMBL" id="VDN10905.1"/>
    </source>
</evidence>
<dbReference type="Gene3D" id="1.10.287.2620">
    <property type="match status" value="1"/>
</dbReference>
<feature type="domain" description="Dynein heavy chain linker" evidence="12">
    <location>
        <begin position="156"/>
        <end position="404"/>
    </location>
</feature>
<keyword evidence="2" id="KW-0963">Cytoplasm</keyword>
<dbReference type="GO" id="GO:0005874">
    <property type="term" value="C:microtubule"/>
    <property type="evidence" value="ECO:0007669"/>
    <property type="project" value="UniProtKB-KW"/>
</dbReference>
<dbReference type="GO" id="GO:0097729">
    <property type="term" value="C:9+2 motile cilium"/>
    <property type="evidence" value="ECO:0007669"/>
    <property type="project" value="TreeGrafter"/>
</dbReference>
<sequence length="413" mass="48168">MKELLSIMTELRGGLCEIIDETVIEMAERYRIIRQYGDQDFLSQITESEWISPITLRRRWNAIMQKSYQLAENVAPMKAQFAVGIVDVVKDFRKRVIAFCDKYKKAGPGGEANDLDRGVTSLSAFIKESEALEVERLDLLSSERLLDLPISSYPELKEIRLELLKLKPIYELYSRQKTSRQDWSLILWRDVKIGEIMEGMVGFLEEFKNNPRKVRTLPCARKLFTEMRNFQESLQLIVYLKDEALRDRHWKQLMEKTGISFDIDPLTFTLEGVFAMQLHQYSDVISLIVANAQRELVIEKDIKNTWNELKFTFNLYTKCKGDPCPTLGNLEEPTKLLEDNMMNLQSVGSSRNAAPFINIMWVIVQQKWMYLEAIFMGGDIANQLPQEAKRFEALDKNFRKVSTHSEFRQRPSY</sequence>
<keyword evidence="11" id="KW-0966">Cell projection</keyword>
<dbReference type="OrthoDB" id="10251809at2759"/>
<dbReference type="PANTHER" id="PTHR10676:SF343">
    <property type="entry name" value="DYNEIN AXONEMAL HEAVY CHAIN 10"/>
    <property type="match status" value="1"/>
</dbReference>
<keyword evidence="6" id="KW-0243">Dynein</keyword>
<dbReference type="PANTHER" id="PTHR10676">
    <property type="entry name" value="DYNEIN HEAVY CHAIN FAMILY PROTEIN"/>
    <property type="match status" value="1"/>
</dbReference>
<evidence type="ECO:0000256" key="10">
    <source>
        <dbReference type="ARBA" id="ARBA00023212"/>
    </source>
</evidence>
<evidence type="ECO:0000256" key="8">
    <source>
        <dbReference type="ARBA" id="ARBA00023069"/>
    </source>
</evidence>
<evidence type="ECO:0000256" key="4">
    <source>
        <dbReference type="ARBA" id="ARBA00022741"/>
    </source>
</evidence>
<dbReference type="Pfam" id="PF08393">
    <property type="entry name" value="DHC_N2"/>
    <property type="match status" value="1"/>
</dbReference>
<organism evidence="13 14">
    <name type="scientific">Dibothriocephalus latus</name>
    <name type="common">Fish tapeworm</name>
    <name type="synonym">Diphyllobothrium latum</name>
    <dbReference type="NCBI Taxonomy" id="60516"/>
    <lineage>
        <taxon>Eukaryota</taxon>
        <taxon>Metazoa</taxon>
        <taxon>Spiralia</taxon>
        <taxon>Lophotrochozoa</taxon>
        <taxon>Platyhelminthes</taxon>
        <taxon>Cestoda</taxon>
        <taxon>Eucestoda</taxon>
        <taxon>Diphyllobothriidea</taxon>
        <taxon>Diphyllobothriidae</taxon>
        <taxon>Dibothriocephalus</taxon>
    </lineage>
</organism>
<evidence type="ECO:0000259" key="12">
    <source>
        <dbReference type="Pfam" id="PF08393"/>
    </source>
</evidence>
<comment type="subcellular location">
    <subcellularLocation>
        <location evidence="1">Cytoplasm</location>
        <location evidence="1">Cytoskeleton</location>
        <location evidence="1">Cilium axoneme</location>
    </subcellularLocation>
</comment>
<dbReference type="GO" id="GO:0008569">
    <property type="term" value="F:minus-end-directed microtubule motor activity"/>
    <property type="evidence" value="ECO:0007669"/>
    <property type="project" value="TreeGrafter"/>
</dbReference>
<keyword evidence="9" id="KW-0505">Motor protein</keyword>
<keyword evidence="4" id="KW-0547">Nucleotide-binding</keyword>
<dbReference type="InterPro" id="IPR042222">
    <property type="entry name" value="Dynein_2_N"/>
</dbReference>
<proteinExistence type="predicted"/>